<protein>
    <submittedName>
        <fullName evidence="2">Uncharacterized protein</fullName>
    </submittedName>
</protein>
<keyword evidence="3" id="KW-1185">Reference proteome</keyword>
<keyword evidence="1" id="KW-0732">Signal</keyword>
<sequence length="53" mass="5888">MSSFLQHVLILMISLRMQRCAPRACEPMKFCHLSIVNTPRAQEAALGASWTAA</sequence>
<evidence type="ECO:0000313" key="3">
    <source>
        <dbReference type="Proteomes" id="UP000242715"/>
    </source>
</evidence>
<feature type="signal peptide" evidence="1">
    <location>
        <begin position="1"/>
        <end position="20"/>
    </location>
</feature>
<proteinExistence type="predicted"/>
<feature type="chain" id="PRO_5016347567" evidence="1">
    <location>
        <begin position="21"/>
        <end position="53"/>
    </location>
</feature>
<reference evidence="3" key="1">
    <citation type="journal article" date="2017" name="Front. Plant Sci.">
        <title>Climate Clever Clovers: New Paradigm to Reduce the Environmental Footprint of Ruminants by Breeding Low Methanogenic Forages Utilizing Haplotype Variation.</title>
        <authorList>
            <person name="Kaur P."/>
            <person name="Appels R."/>
            <person name="Bayer P.E."/>
            <person name="Keeble-Gagnere G."/>
            <person name="Wang J."/>
            <person name="Hirakawa H."/>
            <person name="Shirasawa K."/>
            <person name="Vercoe P."/>
            <person name="Stefanova K."/>
            <person name="Durmic Z."/>
            <person name="Nichols P."/>
            <person name="Revell C."/>
            <person name="Isobe S.N."/>
            <person name="Edwards D."/>
            <person name="Erskine W."/>
        </authorList>
    </citation>
    <scope>NUCLEOTIDE SEQUENCE [LARGE SCALE GENOMIC DNA]</scope>
    <source>
        <strain evidence="3">cv. Daliak</strain>
    </source>
</reference>
<dbReference type="AlphaFoldDB" id="A0A2Z6MMH1"/>
<evidence type="ECO:0000256" key="1">
    <source>
        <dbReference type="SAM" id="SignalP"/>
    </source>
</evidence>
<organism evidence="2 3">
    <name type="scientific">Trifolium subterraneum</name>
    <name type="common">Subterranean clover</name>
    <dbReference type="NCBI Taxonomy" id="3900"/>
    <lineage>
        <taxon>Eukaryota</taxon>
        <taxon>Viridiplantae</taxon>
        <taxon>Streptophyta</taxon>
        <taxon>Embryophyta</taxon>
        <taxon>Tracheophyta</taxon>
        <taxon>Spermatophyta</taxon>
        <taxon>Magnoliopsida</taxon>
        <taxon>eudicotyledons</taxon>
        <taxon>Gunneridae</taxon>
        <taxon>Pentapetalae</taxon>
        <taxon>rosids</taxon>
        <taxon>fabids</taxon>
        <taxon>Fabales</taxon>
        <taxon>Fabaceae</taxon>
        <taxon>Papilionoideae</taxon>
        <taxon>50 kb inversion clade</taxon>
        <taxon>NPAAA clade</taxon>
        <taxon>Hologalegina</taxon>
        <taxon>IRL clade</taxon>
        <taxon>Trifolieae</taxon>
        <taxon>Trifolium</taxon>
    </lineage>
</organism>
<dbReference type="EMBL" id="DF973296">
    <property type="protein sequence ID" value="GAU24790.1"/>
    <property type="molecule type" value="Genomic_DNA"/>
</dbReference>
<dbReference type="Proteomes" id="UP000242715">
    <property type="component" value="Unassembled WGS sequence"/>
</dbReference>
<accession>A0A2Z6MMH1</accession>
<name>A0A2Z6MMH1_TRISU</name>
<gene>
    <name evidence="2" type="ORF">TSUD_356200</name>
</gene>
<evidence type="ECO:0000313" key="2">
    <source>
        <dbReference type="EMBL" id="GAU24790.1"/>
    </source>
</evidence>